<dbReference type="EMBL" id="QYYH01000253">
    <property type="protein sequence ID" value="RJY01636.1"/>
    <property type="molecule type" value="Genomic_DNA"/>
</dbReference>
<dbReference type="RefSeq" id="WP_121855280.1">
    <property type="nucleotide sequence ID" value="NZ_CP037952.1"/>
</dbReference>
<evidence type="ECO:0000256" key="1">
    <source>
        <dbReference type="SAM" id="MobiDB-lite"/>
    </source>
</evidence>
<dbReference type="InterPro" id="IPR004291">
    <property type="entry name" value="Transposase_IS66_central"/>
</dbReference>
<feature type="domain" description="Transposase IS66 central" evidence="2">
    <location>
        <begin position="5"/>
        <end position="114"/>
    </location>
</feature>
<keyword evidence="4" id="KW-1185">Reference proteome</keyword>
<evidence type="ECO:0000313" key="4">
    <source>
        <dbReference type="Proteomes" id="UP000273022"/>
    </source>
</evidence>
<organism evidence="3 4">
    <name type="scientific">Parashewanella spongiae</name>
    <dbReference type="NCBI Taxonomy" id="342950"/>
    <lineage>
        <taxon>Bacteria</taxon>
        <taxon>Pseudomonadati</taxon>
        <taxon>Pseudomonadota</taxon>
        <taxon>Gammaproteobacteria</taxon>
        <taxon>Alteromonadales</taxon>
        <taxon>Shewanellaceae</taxon>
        <taxon>Parashewanella</taxon>
    </lineage>
</organism>
<evidence type="ECO:0000313" key="3">
    <source>
        <dbReference type="EMBL" id="RJY01636.1"/>
    </source>
</evidence>
<gene>
    <name evidence="3" type="ORF">D5R81_19800</name>
</gene>
<dbReference type="OrthoDB" id="5722111at2"/>
<dbReference type="Pfam" id="PF03050">
    <property type="entry name" value="DDE_Tnp_IS66"/>
    <property type="match status" value="1"/>
</dbReference>
<dbReference type="InterPro" id="IPR052344">
    <property type="entry name" value="Transposase-related"/>
</dbReference>
<comment type="caution">
    <text evidence="3">The sequence shown here is derived from an EMBL/GenBank/DDBJ whole genome shotgun (WGS) entry which is preliminary data.</text>
</comment>
<reference evidence="3 4" key="1">
    <citation type="submission" date="2018-09" db="EMBL/GenBank/DDBJ databases">
        <title>Phylogeny of the Shewanellaceae, and recommendation for two new genera, Pseudoshewanella and Parashewanella.</title>
        <authorList>
            <person name="Wang G."/>
        </authorList>
    </citation>
    <scope>NUCLEOTIDE SEQUENCE [LARGE SCALE GENOMIC DNA]</scope>
    <source>
        <strain evidence="3 4">KCTC 22492</strain>
    </source>
</reference>
<evidence type="ECO:0000259" key="2">
    <source>
        <dbReference type="Pfam" id="PF03050"/>
    </source>
</evidence>
<dbReference type="PANTHER" id="PTHR33678">
    <property type="entry name" value="BLL1576 PROTEIN"/>
    <property type="match status" value="1"/>
</dbReference>
<dbReference type="Proteomes" id="UP000273022">
    <property type="component" value="Unassembled WGS sequence"/>
</dbReference>
<accession>A0A3A6SSW6</accession>
<name>A0A3A6SSW6_9GAMM</name>
<sequence>MPKEENAHKWTYFFGHKKRGKVATDAAGILPDYKGILVHDHWKPYFKYDCLHSLCNAHHIRELEFAYDKEKQQWAKKVQDFLYETHEEVENNGGRLGYQRAKHKLKEYRALLKDAEIECPEPPKIDGKRGRTKKVKAEIS</sequence>
<feature type="region of interest" description="Disordered" evidence="1">
    <location>
        <begin position="120"/>
        <end position="140"/>
    </location>
</feature>
<dbReference type="PANTHER" id="PTHR33678:SF1">
    <property type="entry name" value="BLL1576 PROTEIN"/>
    <property type="match status" value="1"/>
</dbReference>
<protein>
    <recommendedName>
        <fullName evidence="2">Transposase IS66 central domain-containing protein</fullName>
    </recommendedName>
</protein>
<proteinExistence type="predicted"/>
<dbReference type="AlphaFoldDB" id="A0A3A6SSW6"/>